<name>A0A1D2MZY9_ORCCI</name>
<feature type="domain" description="Potassium channel" evidence="11">
    <location>
        <begin position="163"/>
        <end position="240"/>
    </location>
</feature>
<dbReference type="OMA" id="YNSVFFA"/>
<dbReference type="PANTHER" id="PTHR11003:SF345">
    <property type="entry name" value="TWIK FAMILY OF POTASSIUM CHANNELS PROTEIN 18"/>
    <property type="match status" value="1"/>
</dbReference>
<dbReference type="InterPro" id="IPR013099">
    <property type="entry name" value="K_chnl_dom"/>
</dbReference>
<feature type="region of interest" description="Disordered" evidence="9">
    <location>
        <begin position="418"/>
        <end position="455"/>
    </location>
</feature>
<feature type="region of interest" description="Disordered" evidence="9">
    <location>
        <begin position="680"/>
        <end position="699"/>
    </location>
</feature>
<evidence type="ECO:0000256" key="9">
    <source>
        <dbReference type="SAM" id="MobiDB-lite"/>
    </source>
</evidence>
<organism evidence="12 13">
    <name type="scientific">Orchesella cincta</name>
    <name type="common">Springtail</name>
    <name type="synonym">Podura cincta</name>
    <dbReference type="NCBI Taxonomy" id="48709"/>
    <lineage>
        <taxon>Eukaryota</taxon>
        <taxon>Metazoa</taxon>
        <taxon>Ecdysozoa</taxon>
        <taxon>Arthropoda</taxon>
        <taxon>Hexapoda</taxon>
        <taxon>Collembola</taxon>
        <taxon>Entomobryomorpha</taxon>
        <taxon>Entomobryoidea</taxon>
        <taxon>Orchesellidae</taxon>
        <taxon>Orchesellinae</taxon>
        <taxon>Orchesella</taxon>
    </lineage>
</organism>
<evidence type="ECO:0000256" key="4">
    <source>
        <dbReference type="ARBA" id="ARBA00022989"/>
    </source>
</evidence>
<dbReference type="Pfam" id="PF07885">
    <property type="entry name" value="Ion_trans_2"/>
    <property type="match status" value="2"/>
</dbReference>
<keyword evidence="5 8" id="KW-0406">Ion transport</keyword>
<feature type="compositionally biased region" description="Basic residues" evidence="9">
    <location>
        <begin position="555"/>
        <end position="576"/>
    </location>
</feature>
<dbReference type="GO" id="GO:0022841">
    <property type="term" value="F:potassium ion leak channel activity"/>
    <property type="evidence" value="ECO:0007669"/>
    <property type="project" value="TreeGrafter"/>
</dbReference>
<dbReference type="Gene3D" id="1.10.287.70">
    <property type="match status" value="1"/>
</dbReference>
<dbReference type="SUPFAM" id="SSF81324">
    <property type="entry name" value="Voltage-gated potassium channels"/>
    <property type="match status" value="2"/>
</dbReference>
<feature type="compositionally biased region" description="Polar residues" evidence="9">
    <location>
        <begin position="772"/>
        <end position="784"/>
    </location>
</feature>
<evidence type="ECO:0000256" key="1">
    <source>
        <dbReference type="ARBA" id="ARBA00004141"/>
    </source>
</evidence>
<protein>
    <submittedName>
        <fullName evidence="12">Open rectifier potassium channel protein 1</fullName>
    </submittedName>
</protein>
<evidence type="ECO:0000256" key="3">
    <source>
        <dbReference type="ARBA" id="ARBA00022692"/>
    </source>
</evidence>
<evidence type="ECO:0000256" key="5">
    <source>
        <dbReference type="ARBA" id="ARBA00023065"/>
    </source>
</evidence>
<keyword evidence="6 10" id="KW-0472">Membrane</keyword>
<keyword evidence="3 8" id="KW-0812">Transmembrane</keyword>
<comment type="similarity">
    <text evidence="8">Belongs to the two pore domain potassium channel (TC 1.A.1.8) family.</text>
</comment>
<dbReference type="AlphaFoldDB" id="A0A1D2MZY9"/>
<feature type="transmembrane region" description="Helical" evidence="10">
    <location>
        <begin position="108"/>
        <end position="130"/>
    </location>
</feature>
<evidence type="ECO:0000256" key="7">
    <source>
        <dbReference type="ARBA" id="ARBA00023303"/>
    </source>
</evidence>
<keyword evidence="13" id="KW-1185">Reference proteome</keyword>
<sequence>MLIRDSLHHGFFMCYKTRKILFRLDYNFYNNETSPDILDALTSAKEGVINRIAAVCGIDNLLDGAGRPEPSSLKWNYYNSVFFAFTVVTTIGYGHLSPSTSLSKSFMMLYALFGIPINGILLSGVGDYFSNKIIKVHQKSKQKQYRGKCTLIFEIIFYLIPGIVVFIIIPSGIFVLIENWTFLDSIYFAFVSLTTIGFGDYVAGMGDGHNIWLWLYKAFIIIWITFGLGYLIMILGFIAKGLKSKKVRGVLEKRLTGIRSTKEKLSKDIDYMRRIVNEMYLMKLKPSYDLNEGQINDIAQADFKGRSRRASCVHFERRCSSLPRIYRDEGSRNVFENFPSGKNPSINSGGNKRMRRLSESDMDRIEFENEFLSSRRHSATQEELLAHVVDTLSGNVMQEVMNAVDELNQYEQQVVDEHYQTEESPNEVSDHERRKSCDIESISDEKPQTDYGTAPPWELECVSESDEEVLLDEDKHGDKLEVVIHKVSMDETDRKGNLGHSFMEKVNGAIRKISGTGMMTPPETPSRKISRNESDTRGKISVGELEKPGPGAFTRSHHLNHSFNAFRRRSSVRRPHFNSNSNTPELEPKYHSKNSHRKPSSDLRKISQESRISNISNSSYRTIDEIISSARASRKTSTAALHHPPYGDEVDSNAKICPEATSLAHLLMALDNVQDRLKKTSSEYGGYPSDQDSVDLSNSFAPSAGAKAINSRYRRSATPPDCVDRRRKVGVFQPGFSYVNFGFNPDGDEQDAANNANKGKQSPDRKEDEFSKSSNLENSTTKKR</sequence>
<evidence type="ECO:0000256" key="6">
    <source>
        <dbReference type="ARBA" id="ARBA00023136"/>
    </source>
</evidence>
<dbReference type="Proteomes" id="UP000094527">
    <property type="component" value="Unassembled WGS sequence"/>
</dbReference>
<feature type="transmembrane region" description="Helical" evidence="10">
    <location>
        <begin position="151"/>
        <end position="173"/>
    </location>
</feature>
<feature type="region of interest" description="Disordered" evidence="9">
    <location>
        <begin position="514"/>
        <end position="610"/>
    </location>
</feature>
<comment type="caution">
    <text evidence="12">The sequence shown here is derived from an EMBL/GenBank/DDBJ whole genome shotgun (WGS) entry which is preliminary data.</text>
</comment>
<keyword evidence="2 8" id="KW-0813">Transport</keyword>
<evidence type="ECO:0000256" key="2">
    <source>
        <dbReference type="ARBA" id="ARBA00022448"/>
    </source>
</evidence>
<dbReference type="STRING" id="48709.A0A1D2MZY9"/>
<feature type="compositionally biased region" description="Polar residues" evidence="9">
    <location>
        <begin position="690"/>
        <end position="699"/>
    </location>
</feature>
<dbReference type="GO" id="GO:0030322">
    <property type="term" value="P:stabilization of membrane potential"/>
    <property type="evidence" value="ECO:0007669"/>
    <property type="project" value="TreeGrafter"/>
</dbReference>
<feature type="transmembrane region" description="Helical" evidence="10">
    <location>
        <begin position="185"/>
        <end position="203"/>
    </location>
</feature>
<keyword evidence="7 8" id="KW-0407">Ion channel</keyword>
<dbReference type="PRINTS" id="PR01333">
    <property type="entry name" value="2POREKCHANEL"/>
</dbReference>
<evidence type="ECO:0000313" key="12">
    <source>
        <dbReference type="EMBL" id="ODM98550.1"/>
    </source>
</evidence>
<evidence type="ECO:0000259" key="11">
    <source>
        <dbReference type="Pfam" id="PF07885"/>
    </source>
</evidence>
<dbReference type="GO" id="GO:0015271">
    <property type="term" value="F:outward rectifier potassium channel activity"/>
    <property type="evidence" value="ECO:0007669"/>
    <property type="project" value="TreeGrafter"/>
</dbReference>
<evidence type="ECO:0000313" key="13">
    <source>
        <dbReference type="Proteomes" id="UP000094527"/>
    </source>
</evidence>
<feature type="compositionally biased region" description="Basic and acidic residues" evidence="9">
    <location>
        <begin position="599"/>
        <end position="608"/>
    </location>
</feature>
<evidence type="ECO:0000256" key="8">
    <source>
        <dbReference type="RuleBase" id="RU003857"/>
    </source>
</evidence>
<dbReference type="InterPro" id="IPR003280">
    <property type="entry name" value="2pore_dom_K_chnl"/>
</dbReference>
<proteinExistence type="inferred from homology"/>
<dbReference type="PANTHER" id="PTHR11003">
    <property type="entry name" value="POTASSIUM CHANNEL, SUBFAMILY K"/>
    <property type="match status" value="1"/>
</dbReference>
<feature type="transmembrane region" description="Helical" evidence="10">
    <location>
        <begin position="77"/>
        <end position="96"/>
    </location>
</feature>
<comment type="subcellular location">
    <subcellularLocation>
        <location evidence="1">Membrane</location>
        <topology evidence="1">Multi-pass membrane protein</topology>
    </subcellularLocation>
</comment>
<feature type="region of interest" description="Disordered" evidence="9">
    <location>
        <begin position="742"/>
        <end position="784"/>
    </location>
</feature>
<feature type="transmembrane region" description="Helical" evidence="10">
    <location>
        <begin position="215"/>
        <end position="238"/>
    </location>
</feature>
<dbReference type="GO" id="GO:0005886">
    <property type="term" value="C:plasma membrane"/>
    <property type="evidence" value="ECO:0007669"/>
    <property type="project" value="TreeGrafter"/>
</dbReference>
<dbReference type="EMBL" id="LJIJ01000343">
    <property type="protein sequence ID" value="ODM98550.1"/>
    <property type="molecule type" value="Genomic_DNA"/>
</dbReference>
<dbReference type="OrthoDB" id="297496at2759"/>
<feature type="domain" description="Potassium channel" evidence="11">
    <location>
        <begin position="74"/>
        <end position="130"/>
    </location>
</feature>
<reference evidence="12 13" key="1">
    <citation type="journal article" date="2016" name="Genome Biol. Evol.">
        <title>Gene Family Evolution Reflects Adaptation to Soil Environmental Stressors in the Genome of the Collembolan Orchesella cincta.</title>
        <authorList>
            <person name="Faddeeva-Vakhrusheva A."/>
            <person name="Derks M.F."/>
            <person name="Anvar S.Y."/>
            <person name="Agamennone V."/>
            <person name="Suring W."/>
            <person name="Smit S."/>
            <person name="van Straalen N.M."/>
            <person name="Roelofs D."/>
        </authorList>
    </citation>
    <scope>NUCLEOTIDE SEQUENCE [LARGE SCALE GENOMIC DNA]</scope>
    <source>
        <tissue evidence="12">Mixed pool</tissue>
    </source>
</reference>
<evidence type="ECO:0000256" key="10">
    <source>
        <dbReference type="SAM" id="Phobius"/>
    </source>
</evidence>
<feature type="compositionally biased region" description="Basic and acidic residues" evidence="9">
    <location>
        <begin position="761"/>
        <end position="771"/>
    </location>
</feature>
<gene>
    <name evidence="12" type="ORF">Ocin01_08130</name>
</gene>
<keyword evidence="4 10" id="KW-1133">Transmembrane helix</keyword>
<accession>A0A1D2MZY9</accession>
<feature type="compositionally biased region" description="Basic and acidic residues" evidence="9">
    <location>
        <begin position="428"/>
        <end position="448"/>
    </location>
</feature>